<dbReference type="Gene3D" id="3.40.50.300">
    <property type="entry name" value="P-loop containing nucleotide triphosphate hydrolases"/>
    <property type="match status" value="1"/>
</dbReference>
<evidence type="ECO:0000313" key="2">
    <source>
        <dbReference type="EMBL" id="KDS25837.1"/>
    </source>
</evidence>
<dbReference type="Proteomes" id="UP000028134">
    <property type="component" value="Unassembled WGS sequence"/>
</dbReference>
<dbReference type="InterPro" id="IPR011646">
    <property type="entry name" value="KAP_P-loop"/>
</dbReference>
<organism evidence="2 4">
    <name type="scientific">Phocaeicola vulgatus str. 3775 SL</name>
    <name type="common">B</name>
    <name type="synonym">iv</name>
    <dbReference type="NCBI Taxonomy" id="1339350"/>
    <lineage>
        <taxon>Bacteria</taxon>
        <taxon>Pseudomonadati</taxon>
        <taxon>Bacteroidota</taxon>
        <taxon>Bacteroidia</taxon>
        <taxon>Bacteroidales</taxon>
        <taxon>Bacteroidaceae</taxon>
        <taxon>Phocaeicola</taxon>
    </lineage>
</organism>
<name>A0A078QW16_PHOVU</name>
<comment type="caution">
    <text evidence="2">The sequence shown here is derived from an EMBL/GenBank/DDBJ whole genome shotgun (WGS) entry which is preliminary data.</text>
</comment>
<feature type="domain" description="KAP NTPase" evidence="1">
    <location>
        <begin position="17"/>
        <end position="229"/>
    </location>
</feature>
<evidence type="ECO:0000313" key="4">
    <source>
        <dbReference type="Proteomes" id="UP000028134"/>
    </source>
</evidence>
<evidence type="ECO:0000313" key="3">
    <source>
        <dbReference type="EMBL" id="KDS32613.1"/>
    </source>
</evidence>
<dbReference type="InterPro" id="IPR027417">
    <property type="entry name" value="P-loop_NTPase"/>
</dbReference>
<dbReference type="AlphaFoldDB" id="A0A078QW16"/>
<accession>A0A078QW16</accession>
<reference evidence="2 4" key="1">
    <citation type="submission" date="2014-04" db="EMBL/GenBank/DDBJ databases">
        <authorList>
            <person name="Sears C."/>
            <person name="Carroll K."/>
            <person name="Sack B.R."/>
            <person name="Qadri F."/>
            <person name="Myers L.L."/>
            <person name="Chung G.-T."/>
            <person name="Escheverria P."/>
            <person name="Fraser C.M."/>
            <person name="Sadzewicz L."/>
            <person name="Shefchek K.A."/>
            <person name="Tallon L."/>
            <person name="Das S.P."/>
            <person name="Daugherty S."/>
            <person name="Mongodin E.F."/>
        </authorList>
    </citation>
    <scope>NUCLEOTIDE SEQUENCE [LARGE SCALE GENOMIC DNA]</scope>
    <source>
        <strain evidence="2">3775 SL</strain>
        <strain evidence="4">3775 SL(B) 10 (iv)</strain>
    </source>
</reference>
<dbReference type="EMBL" id="JNHI01000052">
    <property type="protein sequence ID" value="KDS25837.1"/>
    <property type="molecule type" value="Genomic_DNA"/>
</dbReference>
<dbReference type="RefSeq" id="WP_008776197.1">
    <property type="nucleotide sequence ID" value="NZ_JNHI01000003.1"/>
</dbReference>
<dbReference type="PATRIC" id="fig|1339350.3.peg.4137"/>
<dbReference type="Pfam" id="PF07693">
    <property type="entry name" value="KAP_NTPase"/>
    <property type="match status" value="1"/>
</dbReference>
<sequence length="629" mass="72786">MNTLILDFLNSYADNTNPQYAVMLKGKWGCGKTHLIKEWKKRFDGTADTDGEITLKPIYISTYGMDSVNDIKTAIDRELNPFFYSKTGRFIKGVLKLAGKVVFKTSMDFNEDSKEDGSFSATLDSLSLLQVKDDSIRGVKFLIFDDIERCLIEMKELLGFINYFVEHCNCHVVVIGDENHLEELPKAVWDEFKEKTIGREFEIQPDIEEAIEYFLGEVPVSDYLKEMRDFIIACFMCTKSDNLRVLRQCLYDFKSHLNKLPPELVEKDNIFLKNILGSFIAVYAEYNNSENKEVICNWSRDCRISLLQDNNEDKQRIQHLREKYHSLNKELIYDVLNPEYVTAIIHYIITGAPLVEFIVTEIRDKQKELKPWEMLSGFFDMEQQKLESICQDTIKSILDREIKDTYQLGYSIAYLSYFDAIGIFYFIQAYVSLIKVRIAEIINSQISLEELYQLKGLFISGCNYVTTDSKTPITDDIVDYFLQKIESKKNELPDQMQKALRNLTEGIVEQLIIIDRLPYPDKSCTYELRAIFASEDANALFDAICKLSNKSKNTFTQFLAYHYKFDYDLQDVGDRYKADVPCLLKLKDLVGNEISISKGVDKLAFIKLKNALIEAIRRCEGKSDTLPPM</sequence>
<evidence type="ECO:0000259" key="1">
    <source>
        <dbReference type="Pfam" id="PF07693"/>
    </source>
</evidence>
<proteinExistence type="predicted"/>
<protein>
    <submittedName>
        <fullName evidence="2">Archaeal ATPase family protein</fullName>
    </submittedName>
</protein>
<dbReference type="EMBL" id="JNHI01000003">
    <property type="protein sequence ID" value="KDS32613.1"/>
    <property type="molecule type" value="Genomic_DNA"/>
</dbReference>
<dbReference type="SUPFAM" id="SSF52540">
    <property type="entry name" value="P-loop containing nucleoside triphosphate hydrolases"/>
    <property type="match status" value="1"/>
</dbReference>
<gene>
    <name evidence="3" type="ORF">M097_0815</name>
    <name evidence="2" type="ORF">M097_4344</name>
</gene>